<dbReference type="RefSeq" id="WP_004023284.1">
    <property type="nucleotide sequence ID" value="NZ_CABEIC010000002.1"/>
</dbReference>
<dbReference type="InterPro" id="IPR008927">
    <property type="entry name" value="6-PGluconate_DH-like_C_sf"/>
</dbReference>
<dbReference type="Pfam" id="PF02737">
    <property type="entry name" value="3HCDH_N"/>
    <property type="match status" value="1"/>
</dbReference>
<dbReference type="Gene3D" id="1.10.1040.10">
    <property type="entry name" value="N-(1-d-carboxylethyl)-l-norvaline Dehydrogenase, domain 2"/>
    <property type="match status" value="1"/>
</dbReference>
<evidence type="ECO:0000259" key="6">
    <source>
        <dbReference type="Pfam" id="PF02737"/>
    </source>
</evidence>
<dbReference type="InterPro" id="IPR022694">
    <property type="entry name" value="3-OHacyl-CoA_DH"/>
</dbReference>
<dbReference type="Pfam" id="PF00725">
    <property type="entry name" value="3HCDH"/>
    <property type="match status" value="1"/>
</dbReference>
<dbReference type="NCBIfam" id="NF006143">
    <property type="entry name" value="PRK08293.1"/>
    <property type="match status" value="1"/>
</dbReference>
<accession>A0AAD0NWP9</accession>
<gene>
    <name evidence="7" type="ORF">DLJ61_04490</name>
</gene>
<dbReference type="AlphaFoldDB" id="A0AAD0NWP9"/>
<protein>
    <submittedName>
        <fullName evidence="7">3-hydroxyacyl-CoA dehydrogenase</fullName>
    </submittedName>
</protein>
<proteinExistence type="inferred from homology"/>
<reference evidence="7 8" key="1">
    <citation type="submission" date="2018-05" db="EMBL/GenBank/DDBJ databases">
        <title>Complete genome sequence of Gordonia terrae NRRL B-16283.</title>
        <authorList>
            <person name="Garlena R.A."/>
            <person name="Russell D.A."/>
            <person name="Hatfull G.F."/>
        </authorList>
    </citation>
    <scope>NUCLEOTIDE SEQUENCE [LARGE SCALE GENOMIC DNA]</scope>
    <source>
        <strain evidence="7 8">NRRL B-16283</strain>
    </source>
</reference>
<dbReference type="Proteomes" id="UP000247118">
    <property type="component" value="Chromosome"/>
</dbReference>
<dbReference type="PANTHER" id="PTHR48075:SF5">
    <property type="entry name" value="3-HYDROXYBUTYRYL-COA DEHYDROGENASE"/>
    <property type="match status" value="1"/>
</dbReference>
<evidence type="ECO:0000256" key="3">
    <source>
        <dbReference type="ARBA" id="ARBA00023002"/>
    </source>
</evidence>
<dbReference type="GO" id="GO:0006631">
    <property type="term" value="P:fatty acid metabolic process"/>
    <property type="evidence" value="ECO:0007669"/>
    <property type="project" value="InterPro"/>
</dbReference>
<evidence type="ECO:0000256" key="2">
    <source>
        <dbReference type="ARBA" id="ARBA00009463"/>
    </source>
</evidence>
<dbReference type="Gene3D" id="3.40.50.720">
    <property type="entry name" value="NAD(P)-binding Rossmann-like Domain"/>
    <property type="match status" value="1"/>
</dbReference>
<organism evidence="7 8">
    <name type="scientific">Gordonia terrae</name>
    <dbReference type="NCBI Taxonomy" id="2055"/>
    <lineage>
        <taxon>Bacteria</taxon>
        <taxon>Bacillati</taxon>
        <taxon>Actinomycetota</taxon>
        <taxon>Actinomycetes</taxon>
        <taxon>Mycobacteriales</taxon>
        <taxon>Gordoniaceae</taxon>
        <taxon>Gordonia</taxon>
    </lineage>
</organism>
<dbReference type="InterPro" id="IPR006108">
    <property type="entry name" value="3HC_DH_C"/>
</dbReference>
<dbReference type="SUPFAM" id="SSF48179">
    <property type="entry name" value="6-phosphogluconate dehydrogenase C-terminal domain-like"/>
    <property type="match status" value="1"/>
</dbReference>
<evidence type="ECO:0000259" key="5">
    <source>
        <dbReference type="Pfam" id="PF00725"/>
    </source>
</evidence>
<feature type="domain" description="3-hydroxyacyl-CoA dehydrogenase C-terminal" evidence="5">
    <location>
        <begin position="189"/>
        <end position="286"/>
    </location>
</feature>
<dbReference type="KEGG" id="gta:BCM27_04455"/>
<comment type="pathway">
    <text evidence="1">Lipid metabolism; butanoate metabolism.</text>
</comment>
<comment type="similarity">
    <text evidence="2">Belongs to the 3-hydroxyacyl-CoA dehydrogenase family.</text>
</comment>
<dbReference type="PIRSF" id="PIRSF000105">
    <property type="entry name" value="HCDH"/>
    <property type="match status" value="1"/>
</dbReference>
<evidence type="ECO:0000313" key="8">
    <source>
        <dbReference type="Proteomes" id="UP000247118"/>
    </source>
</evidence>
<evidence type="ECO:0000256" key="4">
    <source>
        <dbReference type="PIRSR" id="PIRSR000105-1"/>
    </source>
</evidence>
<keyword evidence="3" id="KW-0560">Oxidoreductase</keyword>
<dbReference type="GO" id="GO:0070403">
    <property type="term" value="F:NAD+ binding"/>
    <property type="evidence" value="ECO:0007669"/>
    <property type="project" value="InterPro"/>
</dbReference>
<evidence type="ECO:0000256" key="1">
    <source>
        <dbReference type="ARBA" id="ARBA00005086"/>
    </source>
</evidence>
<dbReference type="PANTHER" id="PTHR48075">
    <property type="entry name" value="3-HYDROXYACYL-COA DEHYDROGENASE FAMILY PROTEIN"/>
    <property type="match status" value="1"/>
</dbReference>
<dbReference type="GO" id="GO:0016616">
    <property type="term" value="F:oxidoreductase activity, acting on the CH-OH group of donors, NAD or NADP as acceptor"/>
    <property type="evidence" value="ECO:0007669"/>
    <property type="project" value="InterPro"/>
</dbReference>
<dbReference type="GeneID" id="32686995"/>
<dbReference type="SUPFAM" id="SSF51735">
    <property type="entry name" value="NAD(P)-binding Rossmann-fold domains"/>
    <property type="match status" value="1"/>
</dbReference>
<dbReference type="EMBL" id="CP029604">
    <property type="protein sequence ID" value="AWO82898.1"/>
    <property type="molecule type" value="Genomic_DNA"/>
</dbReference>
<feature type="domain" description="3-hydroxyacyl-CoA dehydrogenase NAD binding" evidence="6">
    <location>
        <begin position="7"/>
        <end position="185"/>
    </location>
</feature>
<sequence length="314" mass="33750">MSQLNEVTILGSGLLGSQIAWHSAYKGKTVVVYDIAEQAIARCQEMHDQYATLYTANFGASNADIAATRARLSYGTHLAEAVANAALVIEAVPEVPDVKTAVYEELADLLPEDALVVTNSSTFLPSTFAEATGRPDRFCALHFGNGIWAMNFAEIMAHPSTARATLTAVTEFAIEIGMTPIPVRKEHNGYVVNTWTVALTNAAQTLVTNGISTAEDVDRSFMKFGFPIGPFGLLDQVGMKTAFDILAYWGTVNNDSQMTANAKYIETNFLSKGLLGAQTGQGYYTWPDPSFAAADFLDVPDISEAAEIAALVMP</sequence>
<name>A0AAD0NWP9_9ACTN</name>
<dbReference type="InterPro" id="IPR036291">
    <property type="entry name" value="NAD(P)-bd_dom_sf"/>
</dbReference>
<dbReference type="InterPro" id="IPR013328">
    <property type="entry name" value="6PGD_dom2"/>
</dbReference>
<dbReference type="InterPro" id="IPR006176">
    <property type="entry name" value="3-OHacyl-CoA_DH_NAD-bd"/>
</dbReference>
<feature type="site" description="Important for catalytic activity" evidence="4">
    <location>
        <position position="142"/>
    </location>
</feature>
<evidence type="ECO:0000313" key="7">
    <source>
        <dbReference type="EMBL" id="AWO82898.1"/>
    </source>
</evidence>